<sequence length="203" mass="23034">MELQVLKGVNIYAALGALATLWVLSKIITVYRNPISKVPGPFYTLWTGFPNQMAMFKGFTPGHAHKLHKQYGPIVRTAPNEISITSMEDVRKVYGHKETFLKHPAYRTLAPSKTDSMFNTSNVDLHRRYRRLLASPMSESSLKPAIPDVQSRATAAIYKMSEELQSRGAIDVYKWWFFYTTDTLGELTFGSSFNMIESGKLFL</sequence>
<evidence type="ECO:0000313" key="1">
    <source>
        <dbReference type="EMBL" id="KAJ2956184.1"/>
    </source>
</evidence>
<organism evidence="1 2">
    <name type="scientific">Zarea fungicola</name>
    <dbReference type="NCBI Taxonomy" id="93591"/>
    <lineage>
        <taxon>Eukaryota</taxon>
        <taxon>Fungi</taxon>
        <taxon>Dikarya</taxon>
        <taxon>Ascomycota</taxon>
        <taxon>Pezizomycotina</taxon>
        <taxon>Sordariomycetes</taxon>
        <taxon>Hypocreomycetidae</taxon>
        <taxon>Hypocreales</taxon>
        <taxon>Cordycipitaceae</taxon>
        <taxon>Zarea</taxon>
    </lineage>
</organism>
<name>A0ACC1MB30_9HYPO</name>
<dbReference type="Proteomes" id="UP001143910">
    <property type="component" value="Unassembled WGS sequence"/>
</dbReference>
<dbReference type="EMBL" id="JANJQO010003776">
    <property type="protein sequence ID" value="KAJ2956184.1"/>
    <property type="molecule type" value="Genomic_DNA"/>
</dbReference>
<gene>
    <name evidence="1" type="ORF">NQ176_g11337</name>
</gene>
<keyword evidence="2" id="KW-1185">Reference proteome</keyword>
<accession>A0ACC1MB30</accession>
<reference evidence="1" key="1">
    <citation type="submission" date="2022-08" db="EMBL/GenBank/DDBJ databases">
        <title>Genome Sequence of Lecanicillium fungicola.</title>
        <authorList>
            <person name="Buettner E."/>
        </authorList>
    </citation>
    <scope>NUCLEOTIDE SEQUENCE</scope>
    <source>
        <strain evidence="1">Babe33</strain>
    </source>
</reference>
<evidence type="ECO:0000313" key="2">
    <source>
        <dbReference type="Proteomes" id="UP001143910"/>
    </source>
</evidence>
<comment type="caution">
    <text evidence="1">The sequence shown here is derived from an EMBL/GenBank/DDBJ whole genome shotgun (WGS) entry which is preliminary data.</text>
</comment>
<proteinExistence type="predicted"/>
<protein>
    <submittedName>
        <fullName evidence="1">Uncharacterized protein</fullName>
    </submittedName>
</protein>